<sequence>MRNGETNRKKAAALKYDPGNDQAPKVTAIGKGYVAENILEKALANNIPIQSDPTLVELLSELEINESIPEELYQVVAEVFAYIYQVDQKMK</sequence>
<dbReference type="PANTHER" id="PTHR30531:SF12">
    <property type="entry name" value="FLAGELLAR BIOSYNTHETIC PROTEIN FLHB"/>
    <property type="match status" value="1"/>
</dbReference>
<dbReference type="InterPro" id="IPR029025">
    <property type="entry name" value="T3SS_substrate_exporter_C"/>
</dbReference>
<accession>A0ABV8WY14</accession>
<comment type="caution">
    <text evidence="1">The sequence shown here is derived from an EMBL/GenBank/DDBJ whole genome shotgun (WGS) entry which is preliminary data.</text>
</comment>
<evidence type="ECO:0000313" key="1">
    <source>
        <dbReference type="EMBL" id="MFC4404595.1"/>
    </source>
</evidence>
<dbReference type="Pfam" id="PF01312">
    <property type="entry name" value="Bac_export_2"/>
    <property type="match status" value="1"/>
</dbReference>
<gene>
    <name evidence="1" type="ORF">ACFOY7_16125</name>
</gene>
<dbReference type="Gene3D" id="3.40.1690.10">
    <property type="entry name" value="secretion proteins EscU"/>
    <property type="match status" value="1"/>
</dbReference>
<dbReference type="Proteomes" id="UP001595882">
    <property type="component" value="Unassembled WGS sequence"/>
</dbReference>
<keyword evidence="2" id="KW-1185">Reference proteome</keyword>
<protein>
    <submittedName>
        <fullName evidence="1">EscU/YscU/HrcU family type III secretion system export apparatus switch protein</fullName>
    </submittedName>
</protein>
<reference evidence="2" key="1">
    <citation type="journal article" date="2019" name="Int. J. Syst. Evol. Microbiol.">
        <title>The Global Catalogue of Microorganisms (GCM) 10K type strain sequencing project: providing services to taxonomists for standard genome sequencing and annotation.</title>
        <authorList>
            <consortium name="The Broad Institute Genomics Platform"/>
            <consortium name="The Broad Institute Genome Sequencing Center for Infectious Disease"/>
            <person name="Wu L."/>
            <person name="Ma J."/>
        </authorList>
    </citation>
    <scope>NUCLEOTIDE SEQUENCE [LARGE SCALE GENOMIC DNA]</scope>
    <source>
        <strain evidence="2">CCUG 37865</strain>
    </source>
</reference>
<proteinExistence type="predicted"/>
<name>A0ABV8WY14_9BACI</name>
<dbReference type="SUPFAM" id="SSF160544">
    <property type="entry name" value="EscU C-terminal domain-like"/>
    <property type="match status" value="1"/>
</dbReference>
<evidence type="ECO:0000313" key="2">
    <source>
        <dbReference type="Proteomes" id="UP001595882"/>
    </source>
</evidence>
<dbReference type="RefSeq" id="WP_390253403.1">
    <property type="nucleotide sequence ID" value="NZ_JBHSDT010000008.1"/>
</dbReference>
<organism evidence="1 2">
    <name type="scientific">Gracilibacillus xinjiangensis</name>
    <dbReference type="NCBI Taxonomy" id="1193282"/>
    <lineage>
        <taxon>Bacteria</taxon>
        <taxon>Bacillati</taxon>
        <taxon>Bacillota</taxon>
        <taxon>Bacilli</taxon>
        <taxon>Bacillales</taxon>
        <taxon>Bacillaceae</taxon>
        <taxon>Gracilibacillus</taxon>
    </lineage>
</organism>
<dbReference type="EMBL" id="JBHSDT010000008">
    <property type="protein sequence ID" value="MFC4404595.1"/>
    <property type="molecule type" value="Genomic_DNA"/>
</dbReference>
<dbReference type="PANTHER" id="PTHR30531">
    <property type="entry name" value="FLAGELLAR BIOSYNTHETIC PROTEIN FLHB"/>
    <property type="match status" value="1"/>
</dbReference>
<dbReference type="InterPro" id="IPR006135">
    <property type="entry name" value="T3SS_substrate_exporter"/>
</dbReference>